<evidence type="ECO:0000256" key="2">
    <source>
        <dbReference type="ARBA" id="ARBA00022692"/>
    </source>
</evidence>
<dbReference type="Pfam" id="PF01094">
    <property type="entry name" value="ANF_receptor"/>
    <property type="match status" value="1"/>
</dbReference>
<dbReference type="PANTHER" id="PTHR34836:SF1">
    <property type="entry name" value="OS09G0428600 PROTEIN"/>
    <property type="match status" value="1"/>
</dbReference>
<evidence type="ECO:0000313" key="6">
    <source>
        <dbReference type="EMBL" id="CAF1465741.1"/>
    </source>
</evidence>
<dbReference type="Gene3D" id="3.40.50.2300">
    <property type="match status" value="3"/>
</dbReference>
<comment type="subcellular location">
    <subcellularLocation>
        <location evidence="1">Membrane</location>
    </subcellularLocation>
</comment>
<evidence type="ECO:0000313" key="7">
    <source>
        <dbReference type="EMBL" id="CAF4334924.1"/>
    </source>
</evidence>
<dbReference type="EMBL" id="CAJOBC010085730">
    <property type="protein sequence ID" value="CAF4334924.1"/>
    <property type="molecule type" value="Genomic_DNA"/>
</dbReference>
<reference evidence="6" key="1">
    <citation type="submission" date="2021-02" db="EMBL/GenBank/DDBJ databases">
        <authorList>
            <person name="Nowell W R."/>
        </authorList>
    </citation>
    <scope>NUCLEOTIDE SEQUENCE</scope>
</reference>
<dbReference type="InterPro" id="IPR028082">
    <property type="entry name" value="Peripla_BP_I"/>
</dbReference>
<keyword evidence="3" id="KW-1133">Transmembrane helix</keyword>
<sequence>MMVVTNRCDWPKMDSSFIQLLGLFDTTNPDTLQSQAMFKSALALSHLYNITYHGYPLGWQDFNIIDSSYNSESISIINELDITCQAVSNSEIIGIVGSINSLIALFAEKIGIPSMASFTSDILSRNQYSTLHRVLPTDITKALAIAQLFTKYEWTQCVVINTIDLYGLNGLDVLTEQFNKNSVRIVNKIRFDTITQTILDGDLEQLLITGTARIIVVWANSNATMSILDNAIKQNVLSSKFLWILTSNITLDKYNSTERKKFVGTLIVDTTVGSVINEPVNTTLLNNVCDIWQQYEPETFPGQNGISPSALFTFDAAWTLIQSLKGLNTTEQLYYSNCSTNCFDCQLYNVNYLLNIVQNISFLGLTGLVSYDSQTNDRLSNGSYFLIQNIQPTTNLNDIHFMSVLKWINSKWYDYIDRNLIVWPGIQLNPFVDYPTLDSIPLRICVVNVEPFIIMENNSNHSMIGYSMDIINVLQQQLGFIPNIILQPSNRTRDQLIDDLVNNVYDMVVG</sequence>
<keyword evidence="8" id="KW-1185">Reference proteome</keyword>
<dbReference type="SUPFAM" id="SSF53850">
    <property type="entry name" value="Periplasmic binding protein-like II"/>
    <property type="match status" value="1"/>
</dbReference>
<dbReference type="Gene3D" id="3.40.190.10">
    <property type="entry name" value="Periplasmic binding protein-like II"/>
    <property type="match status" value="1"/>
</dbReference>
<dbReference type="InterPro" id="IPR001828">
    <property type="entry name" value="ANF_lig-bd_rcpt"/>
</dbReference>
<comment type="caution">
    <text evidence="6">The sequence shown here is derived from an EMBL/GenBank/DDBJ whole genome shotgun (WGS) entry which is preliminary data.</text>
</comment>
<dbReference type="PANTHER" id="PTHR34836">
    <property type="entry name" value="OS06G0188250 PROTEIN"/>
    <property type="match status" value="1"/>
</dbReference>
<protein>
    <recommendedName>
        <fullName evidence="5">Receptor ligand binding region domain-containing protein</fullName>
    </recommendedName>
</protein>
<dbReference type="AlphaFoldDB" id="A0A815QP08"/>
<keyword evidence="2" id="KW-0812">Transmembrane</keyword>
<dbReference type="SUPFAM" id="SSF53822">
    <property type="entry name" value="Periplasmic binding protein-like I"/>
    <property type="match status" value="1"/>
</dbReference>
<name>A0A815QP08_9BILA</name>
<dbReference type="GO" id="GO:0016020">
    <property type="term" value="C:membrane"/>
    <property type="evidence" value="ECO:0007669"/>
    <property type="project" value="UniProtKB-SubCell"/>
</dbReference>
<accession>A0A815QP08</accession>
<dbReference type="InterPro" id="IPR015683">
    <property type="entry name" value="Ionotropic_Glu_rcpt"/>
</dbReference>
<organism evidence="6 8">
    <name type="scientific">Didymodactylos carnosus</name>
    <dbReference type="NCBI Taxonomy" id="1234261"/>
    <lineage>
        <taxon>Eukaryota</taxon>
        <taxon>Metazoa</taxon>
        <taxon>Spiralia</taxon>
        <taxon>Gnathifera</taxon>
        <taxon>Rotifera</taxon>
        <taxon>Eurotatoria</taxon>
        <taxon>Bdelloidea</taxon>
        <taxon>Philodinida</taxon>
        <taxon>Philodinidae</taxon>
        <taxon>Didymodactylos</taxon>
    </lineage>
</organism>
<gene>
    <name evidence="6" type="ORF">GPM918_LOCUS35265</name>
    <name evidence="7" type="ORF">SRO942_LOCUS35981</name>
</gene>
<dbReference type="OrthoDB" id="5984008at2759"/>
<evidence type="ECO:0000256" key="1">
    <source>
        <dbReference type="ARBA" id="ARBA00004370"/>
    </source>
</evidence>
<evidence type="ECO:0000256" key="3">
    <source>
        <dbReference type="ARBA" id="ARBA00022989"/>
    </source>
</evidence>
<dbReference type="Proteomes" id="UP000681722">
    <property type="component" value="Unassembled WGS sequence"/>
</dbReference>
<evidence type="ECO:0000259" key="5">
    <source>
        <dbReference type="Pfam" id="PF01094"/>
    </source>
</evidence>
<evidence type="ECO:0000256" key="4">
    <source>
        <dbReference type="ARBA" id="ARBA00023136"/>
    </source>
</evidence>
<dbReference type="Proteomes" id="UP000663829">
    <property type="component" value="Unassembled WGS sequence"/>
</dbReference>
<feature type="domain" description="Receptor ligand binding region" evidence="5">
    <location>
        <begin position="91"/>
        <end position="374"/>
    </location>
</feature>
<keyword evidence="4" id="KW-0472">Membrane</keyword>
<proteinExistence type="predicted"/>
<evidence type="ECO:0000313" key="8">
    <source>
        <dbReference type="Proteomes" id="UP000663829"/>
    </source>
</evidence>
<dbReference type="EMBL" id="CAJNOQ010020267">
    <property type="protein sequence ID" value="CAF1465741.1"/>
    <property type="molecule type" value="Genomic_DNA"/>
</dbReference>